<sequence length="22" mass="2455">MVFKASPRHPGGQRFWASGSHN</sequence>
<accession>A0A0A9A047</accession>
<reference evidence="2" key="2">
    <citation type="journal article" date="2015" name="Data Brief">
        <title>Shoot transcriptome of the giant reed, Arundo donax.</title>
        <authorList>
            <person name="Barrero R.A."/>
            <person name="Guerrero F.D."/>
            <person name="Moolhuijzen P."/>
            <person name="Goolsby J.A."/>
            <person name="Tidwell J."/>
            <person name="Bellgard S.E."/>
            <person name="Bellgard M.I."/>
        </authorList>
    </citation>
    <scope>NUCLEOTIDE SEQUENCE</scope>
    <source>
        <tissue evidence="2">Shoot tissue taken approximately 20 cm above the soil surface</tissue>
    </source>
</reference>
<evidence type="ECO:0000256" key="1">
    <source>
        <dbReference type="SAM" id="MobiDB-lite"/>
    </source>
</evidence>
<dbReference type="AlphaFoldDB" id="A0A0A9A047"/>
<dbReference type="EMBL" id="GBRH01252886">
    <property type="protein sequence ID" value="JAD45009.1"/>
    <property type="molecule type" value="Transcribed_RNA"/>
</dbReference>
<name>A0A0A9A047_ARUDO</name>
<protein>
    <submittedName>
        <fullName evidence="2">Uncharacterized protein</fullName>
    </submittedName>
</protein>
<proteinExistence type="predicted"/>
<evidence type="ECO:0000313" key="2">
    <source>
        <dbReference type="EMBL" id="JAD45009.1"/>
    </source>
</evidence>
<reference evidence="2" key="1">
    <citation type="submission" date="2014-09" db="EMBL/GenBank/DDBJ databases">
        <authorList>
            <person name="Magalhaes I.L.F."/>
            <person name="Oliveira U."/>
            <person name="Santos F.R."/>
            <person name="Vidigal T.H.D.A."/>
            <person name="Brescovit A.D."/>
            <person name="Santos A.J."/>
        </authorList>
    </citation>
    <scope>NUCLEOTIDE SEQUENCE</scope>
    <source>
        <tissue evidence="2">Shoot tissue taken approximately 20 cm above the soil surface</tissue>
    </source>
</reference>
<feature type="region of interest" description="Disordered" evidence="1">
    <location>
        <begin position="1"/>
        <end position="22"/>
    </location>
</feature>
<organism evidence="2">
    <name type="scientific">Arundo donax</name>
    <name type="common">Giant reed</name>
    <name type="synonym">Donax arundinaceus</name>
    <dbReference type="NCBI Taxonomy" id="35708"/>
    <lineage>
        <taxon>Eukaryota</taxon>
        <taxon>Viridiplantae</taxon>
        <taxon>Streptophyta</taxon>
        <taxon>Embryophyta</taxon>
        <taxon>Tracheophyta</taxon>
        <taxon>Spermatophyta</taxon>
        <taxon>Magnoliopsida</taxon>
        <taxon>Liliopsida</taxon>
        <taxon>Poales</taxon>
        <taxon>Poaceae</taxon>
        <taxon>PACMAD clade</taxon>
        <taxon>Arundinoideae</taxon>
        <taxon>Arundineae</taxon>
        <taxon>Arundo</taxon>
    </lineage>
</organism>